<dbReference type="PANTHER" id="PTHR30346">
    <property type="entry name" value="TRANSCRIPTIONAL DUAL REGULATOR HCAR-RELATED"/>
    <property type="match status" value="1"/>
</dbReference>
<keyword evidence="3" id="KW-0238">DNA-binding</keyword>
<evidence type="ECO:0000313" key="6">
    <source>
        <dbReference type="EMBL" id="KMW19664.1"/>
    </source>
</evidence>
<dbReference type="GO" id="GO:0003677">
    <property type="term" value="F:DNA binding"/>
    <property type="evidence" value="ECO:0007669"/>
    <property type="project" value="UniProtKB-KW"/>
</dbReference>
<dbReference type="InterPro" id="IPR005119">
    <property type="entry name" value="LysR_subst-bd"/>
</dbReference>
<comment type="similarity">
    <text evidence="1">Belongs to the LysR transcriptional regulatory family.</text>
</comment>
<dbReference type="PATRIC" id="fig|742734.4.peg.2586"/>
<dbReference type="RefSeq" id="WP_007866392.1">
    <property type="nucleotide sequence ID" value="NZ_KQ235878.1"/>
</dbReference>
<dbReference type="PANTHER" id="PTHR30346:SF28">
    <property type="entry name" value="HTH-TYPE TRANSCRIPTIONAL REGULATOR CYNR"/>
    <property type="match status" value="1"/>
</dbReference>
<name>A0A0J9C5D9_9FIRM</name>
<dbReference type="AlphaFoldDB" id="A0A0J9C5D9"/>
<dbReference type="Pfam" id="PF00126">
    <property type="entry name" value="HTH_1"/>
    <property type="match status" value="1"/>
</dbReference>
<dbReference type="InterPro" id="IPR000847">
    <property type="entry name" value="LysR_HTH_N"/>
</dbReference>
<dbReference type="InterPro" id="IPR036390">
    <property type="entry name" value="WH_DNA-bd_sf"/>
</dbReference>
<organism evidence="6 7">
    <name type="scientific">[Clostridium] citroniae WAL-19142</name>
    <dbReference type="NCBI Taxonomy" id="742734"/>
    <lineage>
        <taxon>Bacteria</taxon>
        <taxon>Bacillati</taxon>
        <taxon>Bacillota</taxon>
        <taxon>Clostridia</taxon>
        <taxon>Lachnospirales</taxon>
        <taxon>Lachnospiraceae</taxon>
        <taxon>Enterocloster</taxon>
    </lineage>
</organism>
<evidence type="ECO:0000256" key="3">
    <source>
        <dbReference type="ARBA" id="ARBA00023125"/>
    </source>
</evidence>
<dbReference type="Gene3D" id="1.10.10.10">
    <property type="entry name" value="Winged helix-like DNA-binding domain superfamily/Winged helix DNA-binding domain"/>
    <property type="match status" value="1"/>
</dbReference>
<dbReference type="PROSITE" id="PS50931">
    <property type="entry name" value="HTH_LYSR"/>
    <property type="match status" value="1"/>
</dbReference>
<accession>A0A0J9C5D9</accession>
<dbReference type="GO" id="GO:0032993">
    <property type="term" value="C:protein-DNA complex"/>
    <property type="evidence" value="ECO:0007669"/>
    <property type="project" value="TreeGrafter"/>
</dbReference>
<sequence>MNLKEIEYIVKIAEERNVTRAAKKLFLTPSALNQQLLHLEREIGTPLFFRSRTGWSPTEAGEVYLSAAREMLRLKRETYHRLQDITDAKKGSLSIGFPPERGAHMFTSIYPVFHKEYPGIVINVSEVSVRRQQQMIIQGSLDIGFMTLQDNQRTDDEYLPISTEELVLAVPSVHPLCSQAKPGGKGPYPELDLEGLKYEPFALMYRESTIRQWVDTIFRQAGFVPNVLFETARARTILHMVGARMCCGLVPESDTLALREDVSYFCLPDHPSWKIVASYRKNSYLSSPAMYLVQLASQYWQDPSRVSP</sequence>
<dbReference type="OrthoDB" id="1652954at2"/>
<dbReference type="SUPFAM" id="SSF46785">
    <property type="entry name" value="Winged helix' DNA-binding domain"/>
    <property type="match status" value="1"/>
</dbReference>
<protein>
    <recommendedName>
        <fullName evidence="5">HTH lysR-type domain-containing protein</fullName>
    </recommendedName>
</protein>
<keyword evidence="2" id="KW-0805">Transcription regulation</keyword>
<evidence type="ECO:0000313" key="7">
    <source>
        <dbReference type="Proteomes" id="UP000037392"/>
    </source>
</evidence>
<feature type="domain" description="HTH lysR-type" evidence="5">
    <location>
        <begin position="1"/>
        <end position="58"/>
    </location>
</feature>
<evidence type="ECO:0000256" key="1">
    <source>
        <dbReference type="ARBA" id="ARBA00009437"/>
    </source>
</evidence>
<dbReference type="Pfam" id="PF03466">
    <property type="entry name" value="LysR_substrate"/>
    <property type="match status" value="1"/>
</dbReference>
<keyword evidence="4" id="KW-0804">Transcription</keyword>
<dbReference type="InterPro" id="IPR036388">
    <property type="entry name" value="WH-like_DNA-bd_sf"/>
</dbReference>
<dbReference type="GO" id="GO:0003700">
    <property type="term" value="F:DNA-binding transcription factor activity"/>
    <property type="evidence" value="ECO:0007669"/>
    <property type="project" value="InterPro"/>
</dbReference>
<dbReference type="EMBL" id="ADLK01000020">
    <property type="protein sequence ID" value="KMW19664.1"/>
    <property type="molecule type" value="Genomic_DNA"/>
</dbReference>
<comment type="caution">
    <text evidence="6">The sequence shown here is derived from an EMBL/GenBank/DDBJ whole genome shotgun (WGS) entry which is preliminary data.</text>
</comment>
<dbReference type="CDD" id="cd05466">
    <property type="entry name" value="PBP2_LTTR_substrate"/>
    <property type="match status" value="1"/>
</dbReference>
<proteinExistence type="inferred from homology"/>
<dbReference type="Gene3D" id="3.40.190.290">
    <property type="match status" value="1"/>
</dbReference>
<evidence type="ECO:0000259" key="5">
    <source>
        <dbReference type="PROSITE" id="PS50931"/>
    </source>
</evidence>
<evidence type="ECO:0000256" key="2">
    <source>
        <dbReference type="ARBA" id="ARBA00023015"/>
    </source>
</evidence>
<evidence type="ECO:0000256" key="4">
    <source>
        <dbReference type="ARBA" id="ARBA00023163"/>
    </source>
</evidence>
<reference evidence="6 7" key="1">
    <citation type="submission" date="2011-04" db="EMBL/GenBank/DDBJ databases">
        <title>The Genome Sequence of Clostridium citroniae WAL-19142.</title>
        <authorList>
            <consortium name="The Broad Institute Genome Sequencing Platform"/>
            <person name="Earl A."/>
            <person name="Ward D."/>
            <person name="Feldgarden M."/>
            <person name="Gevers D."/>
            <person name="Warren Y.A."/>
            <person name="Tyrrell K.L."/>
            <person name="Citron D.M."/>
            <person name="Goldstein E.J."/>
            <person name="Daigneault M."/>
            <person name="Allen-Vercoe E."/>
            <person name="Young S.K."/>
            <person name="Zeng Q."/>
            <person name="Gargeya S."/>
            <person name="Fitzgerald M."/>
            <person name="Haas B."/>
            <person name="Abouelleil A."/>
            <person name="Alvarado L."/>
            <person name="Arachchi H.M."/>
            <person name="Berlin A."/>
            <person name="Brown A."/>
            <person name="Chapman S.B."/>
            <person name="Chen Z."/>
            <person name="Dunbar C."/>
            <person name="Freedman E."/>
            <person name="Gearin G."/>
            <person name="Gellesch M."/>
            <person name="Goldberg J."/>
            <person name="Griggs A."/>
            <person name="Gujja S."/>
            <person name="Heilman E.R."/>
            <person name="Heiman D."/>
            <person name="Howarth C."/>
            <person name="Larson L."/>
            <person name="Lui A."/>
            <person name="MacDonald P.J."/>
            <person name="Mehta T."/>
            <person name="Montmayeur A."/>
            <person name="Murphy C."/>
            <person name="Neiman D."/>
            <person name="Pearson M."/>
            <person name="Priest M."/>
            <person name="Roberts A."/>
            <person name="Saif S."/>
            <person name="Shea T."/>
            <person name="Shenoy N."/>
            <person name="Sisk P."/>
            <person name="Stolte C."/>
            <person name="Sykes S."/>
            <person name="White J."/>
            <person name="Yandava C."/>
            <person name="Wortman J."/>
            <person name="Nusbaum C."/>
            <person name="Birren B."/>
        </authorList>
    </citation>
    <scope>NUCLEOTIDE SEQUENCE [LARGE SCALE GENOMIC DNA]</scope>
    <source>
        <strain evidence="6 7">WAL-19142</strain>
    </source>
</reference>
<gene>
    <name evidence="6" type="ORF">HMPREF9470_02404</name>
</gene>
<dbReference type="SUPFAM" id="SSF53850">
    <property type="entry name" value="Periplasmic binding protein-like II"/>
    <property type="match status" value="1"/>
</dbReference>
<dbReference type="Proteomes" id="UP000037392">
    <property type="component" value="Unassembled WGS sequence"/>
</dbReference>
<dbReference type="GeneID" id="93164061"/>